<evidence type="ECO:0000313" key="5">
    <source>
        <dbReference type="EMBL" id="TWF80722.1"/>
    </source>
</evidence>
<dbReference type="InterPro" id="IPR011051">
    <property type="entry name" value="RmlC_Cupin_sf"/>
</dbReference>
<keyword evidence="1 5" id="KW-0223">Dioxygenase</keyword>
<feature type="region of interest" description="Disordered" evidence="3">
    <location>
        <begin position="1"/>
        <end position="21"/>
    </location>
</feature>
<dbReference type="PANTHER" id="PTHR41517">
    <property type="entry name" value="1,2-DIOXYGENASE PROTEIN-RELATED"/>
    <property type="match status" value="1"/>
</dbReference>
<feature type="domain" description="Cupin type-2" evidence="4">
    <location>
        <begin position="110"/>
        <end position="176"/>
    </location>
</feature>
<dbReference type="GO" id="GO:0016702">
    <property type="term" value="F:oxidoreductase activity, acting on single donors with incorporation of molecular oxygen, incorporation of two atoms of oxygen"/>
    <property type="evidence" value="ECO:0007669"/>
    <property type="project" value="UniProtKB-ARBA"/>
</dbReference>
<dbReference type="CDD" id="cd06992">
    <property type="entry name" value="cupin_GDO-like_C"/>
    <property type="match status" value="1"/>
</dbReference>
<dbReference type="Gene3D" id="2.60.120.10">
    <property type="entry name" value="Jelly Rolls"/>
    <property type="match status" value="1"/>
</dbReference>
<dbReference type="PANTHER" id="PTHR41517:SF1">
    <property type="entry name" value="CUPIN"/>
    <property type="match status" value="1"/>
</dbReference>
<name>A0A561T0T0_9PSEU</name>
<organism evidence="5 6">
    <name type="scientific">Pseudonocardia hierapolitana</name>
    <dbReference type="NCBI Taxonomy" id="1128676"/>
    <lineage>
        <taxon>Bacteria</taxon>
        <taxon>Bacillati</taxon>
        <taxon>Actinomycetota</taxon>
        <taxon>Actinomycetes</taxon>
        <taxon>Pseudonocardiales</taxon>
        <taxon>Pseudonocardiaceae</taxon>
        <taxon>Pseudonocardia</taxon>
    </lineage>
</organism>
<dbReference type="RefSeq" id="WP_147259356.1">
    <property type="nucleotide sequence ID" value="NZ_VIWU01000001.1"/>
</dbReference>
<dbReference type="Pfam" id="PF07883">
    <property type="entry name" value="Cupin_2"/>
    <property type="match status" value="1"/>
</dbReference>
<dbReference type="AlphaFoldDB" id="A0A561T0T0"/>
<dbReference type="EMBL" id="VIWU01000001">
    <property type="protein sequence ID" value="TWF80722.1"/>
    <property type="molecule type" value="Genomic_DNA"/>
</dbReference>
<keyword evidence="6" id="KW-1185">Reference proteome</keyword>
<dbReference type="CDD" id="cd02216">
    <property type="entry name" value="cupin_GDO-like_N"/>
    <property type="match status" value="1"/>
</dbReference>
<dbReference type="InterPro" id="IPR014710">
    <property type="entry name" value="RmlC-like_jellyroll"/>
</dbReference>
<gene>
    <name evidence="5" type="ORF">FHX44_116665</name>
</gene>
<dbReference type="FunFam" id="2.60.120.10:FF:000274">
    <property type="entry name" value="Gentisate 1,2-dioxygenase"/>
    <property type="match status" value="1"/>
</dbReference>
<dbReference type="SUPFAM" id="SSF51182">
    <property type="entry name" value="RmlC-like cupins"/>
    <property type="match status" value="1"/>
</dbReference>
<sequence length="375" mass="41199">MTTTLSPVTLKAVDGPGQPERTPALEDLYRGFEQELLVPLWTEIGDLMPTSPRPAARAHLWRWQNLLRLAERSGDLVPVGRGGERRAIALANPGLGGAPYATPTLWAAIQYLNPREDAPVHRHTQHAFRFVVEGEGVWTVVDGDPVAMRRGDFLLTPGWRFHGHHNQADQPMAWLDGLDIPFVHQVGSAFFELGPDEVSDRSTPARSRAERLWAHPGLRPVSQPGPTPSSPIAAYRWEHTHSALTEQLALEDEGHPGVVEPGHAAVRFSNPTSGGDVMPTIRAEMHRLRPGATTATRREVGSAVWQVFDGAGTVRVGEREWQVGRGDLVAVPSWVPLTITADARADSALDLFRFSDTPIFERLHADRVQVDDAPA</sequence>
<keyword evidence="2" id="KW-0560">Oxidoreductase</keyword>
<dbReference type="InterPro" id="IPR013096">
    <property type="entry name" value="Cupin_2"/>
</dbReference>
<evidence type="ECO:0000256" key="2">
    <source>
        <dbReference type="ARBA" id="ARBA00023002"/>
    </source>
</evidence>
<protein>
    <submittedName>
        <fullName evidence="5">Gentisate 1,2-dioxygenase</fullName>
    </submittedName>
</protein>
<dbReference type="Proteomes" id="UP000321261">
    <property type="component" value="Unassembled WGS sequence"/>
</dbReference>
<evidence type="ECO:0000256" key="1">
    <source>
        <dbReference type="ARBA" id="ARBA00022964"/>
    </source>
</evidence>
<evidence type="ECO:0000313" key="6">
    <source>
        <dbReference type="Proteomes" id="UP000321261"/>
    </source>
</evidence>
<proteinExistence type="predicted"/>
<reference evidence="5 6" key="1">
    <citation type="submission" date="2019-06" db="EMBL/GenBank/DDBJ databases">
        <title>Sequencing the genomes of 1000 actinobacteria strains.</title>
        <authorList>
            <person name="Klenk H.-P."/>
        </authorList>
    </citation>
    <scope>NUCLEOTIDE SEQUENCE [LARGE SCALE GENOMIC DNA]</scope>
    <source>
        <strain evidence="5 6">DSM 45671</strain>
    </source>
</reference>
<evidence type="ECO:0000259" key="4">
    <source>
        <dbReference type="Pfam" id="PF07883"/>
    </source>
</evidence>
<comment type="caution">
    <text evidence="5">The sequence shown here is derived from an EMBL/GenBank/DDBJ whole genome shotgun (WGS) entry which is preliminary data.</text>
</comment>
<dbReference type="OrthoDB" id="285029at2"/>
<evidence type="ECO:0000256" key="3">
    <source>
        <dbReference type="SAM" id="MobiDB-lite"/>
    </source>
</evidence>
<dbReference type="InterPro" id="IPR047183">
    <property type="entry name" value="GDO-like"/>
</dbReference>
<accession>A0A561T0T0</accession>